<name>A0A370GSV6_9NOCA</name>
<sequence>MVHYREIVSAERDELKRLVEELPEDQVPQVLADVRRHLHVATERTWPPAWFGSAEGDGTAYGARSEELLRDGFGH</sequence>
<gene>
    <name evidence="1" type="ORF">DFR68_110171</name>
</gene>
<evidence type="ECO:0000313" key="1">
    <source>
        <dbReference type="EMBL" id="RDI46765.1"/>
    </source>
</evidence>
<dbReference type="EMBL" id="QQAZ01000010">
    <property type="protein sequence ID" value="RDI46765.1"/>
    <property type="molecule type" value="Genomic_DNA"/>
</dbReference>
<protein>
    <submittedName>
        <fullName evidence="1">Uncharacterized protein</fullName>
    </submittedName>
</protein>
<dbReference type="AlphaFoldDB" id="A0A370GSV6"/>
<proteinExistence type="predicted"/>
<dbReference type="STRING" id="1210089.GCA_001613165_05623"/>
<evidence type="ECO:0000313" key="2">
    <source>
        <dbReference type="Proteomes" id="UP000255355"/>
    </source>
</evidence>
<comment type="caution">
    <text evidence="1">The sequence shown here is derived from an EMBL/GenBank/DDBJ whole genome shotgun (WGS) entry which is preliminary data.</text>
</comment>
<reference evidence="1 2" key="1">
    <citation type="submission" date="2018-07" db="EMBL/GenBank/DDBJ databases">
        <title>Genomic Encyclopedia of Type Strains, Phase IV (KMG-IV): sequencing the most valuable type-strain genomes for metagenomic binning, comparative biology and taxonomic classification.</title>
        <authorList>
            <person name="Goeker M."/>
        </authorList>
    </citation>
    <scope>NUCLEOTIDE SEQUENCE [LARGE SCALE GENOMIC DNA]</scope>
    <source>
        <strain evidence="1 2">DSM 44952</strain>
    </source>
</reference>
<accession>A0A370GSV6</accession>
<keyword evidence="2" id="KW-1185">Reference proteome</keyword>
<organism evidence="1 2">
    <name type="scientific">Nocardia mexicana</name>
    <dbReference type="NCBI Taxonomy" id="279262"/>
    <lineage>
        <taxon>Bacteria</taxon>
        <taxon>Bacillati</taxon>
        <taxon>Actinomycetota</taxon>
        <taxon>Actinomycetes</taxon>
        <taxon>Mycobacteriales</taxon>
        <taxon>Nocardiaceae</taxon>
        <taxon>Nocardia</taxon>
    </lineage>
</organism>
<dbReference type="Proteomes" id="UP000255355">
    <property type="component" value="Unassembled WGS sequence"/>
</dbReference>